<organism evidence="1 2">
    <name type="scientific">Phycicoccus avicenniae</name>
    <dbReference type="NCBI Taxonomy" id="2828860"/>
    <lineage>
        <taxon>Bacteria</taxon>
        <taxon>Bacillati</taxon>
        <taxon>Actinomycetota</taxon>
        <taxon>Actinomycetes</taxon>
        <taxon>Micrococcales</taxon>
        <taxon>Intrasporangiaceae</taxon>
        <taxon>Phycicoccus</taxon>
    </lineage>
</organism>
<accession>A0A941D8U0</accession>
<dbReference type="AlphaFoldDB" id="A0A941D8U0"/>
<dbReference type="EMBL" id="JAGSNF010000004">
    <property type="protein sequence ID" value="MBR7742607.1"/>
    <property type="molecule type" value="Genomic_DNA"/>
</dbReference>
<evidence type="ECO:0000313" key="1">
    <source>
        <dbReference type="EMBL" id="MBR7742607.1"/>
    </source>
</evidence>
<comment type="caution">
    <text evidence="1">The sequence shown here is derived from an EMBL/GenBank/DDBJ whole genome shotgun (WGS) entry which is preliminary data.</text>
</comment>
<reference evidence="1" key="1">
    <citation type="submission" date="2021-04" db="EMBL/GenBank/DDBJ databases">
        <title>Phycicoccus avicenniae sp. nov., a novel endophytic actinomycetes isolated from branch of Avicennia mariana.</title>
        <authorList>
            <person name="Tuo L."/>
        </authorList>
    </citation>
    <scope>NUCLEOTIDE SEQUENCE</scope>
    <source>
        <strain evidence="1">BSK3Z-2</strain>
    </source>
</reference>
<name>A0A941D8U0_9MICO</name>
<keyword evidence="2" id="KW-1185">Reference proteome</keyword>
<dbReference type="RefSeq" id="WP_211601764.1">
    <property type="nucleotide sequence ID" value="NZ_JAGSNF010000004.1"/>
</dbReference>
<sequence>MIGVSSRPFRVLLSAHVDLNVIDGSAFFVSGVASLLTSAPGMAVHVVTATPIRRPVVIHEMLTNDRVTVTDPFRDQTLAARVPEFAGATRMDESMAARVLAHYLDQGHYDAVVVRSTEVAHALSELRQDLGRRLCVYVTGVVASDSEVDPVVAHRLMTLLHRDATLLCQTPEMRDHLVRVLDVDDAAGTVALLSPAVPAEDDVALPRSGGPLVLAYTGKFAPAWHTVEMLAGFKEASSAGADLRLVVAGDHFKRPPEWPSFGDEVRYLLGSHPGISWVGAVTRSDARALVAGSDVGIGWRHASLDSSLELSTKLLEHGVLGRPCIINPTPMHRRMFGSDYPLFAASTTQFVELLGRMDRDRSMVEDAAETAMAVAADYTYERVFRALFPTLLAASGIADDRGEGLSEDIAALCASDDRIIRRGHRSVAWLADRADGARILREFSRGSEVHDVERLGPFVRFSPGSREGSQHSADREHDALELLEGLLGGGGGAADAELRSAHLTVAHDIGGRVRLAESVPAAAPDEPGAAAAGMLRRRETELAQVSARYDALANTRLGRLQRGYWRLRRRLRRR</sequence>
<gene>
    <name evidence="1" type="ORF">KC207_04815</name>
</gene>
<evidence type="ECO:0000313" key="2">
    <source>
        <dbReference type="Proteomes" id="UP000677016"/>
    </source>
</evidence>
<dbReference type="Gene3D" id="3.40.50.2000">
    <property type="entry name" value="Glycogen Phosphorylase B"/>
    <property type="match status" value="1"/>
</dbReference>
<dbReference type="Proteomes" id="UP000677016">
    <property type="component" value="Unassembled WGS sequence"/>
</dbReference>
<proteinExistence type="predicted"/>
<dbReference type="SUPFAM" id="SSF53756">
    <property type="entry name" value="UDP-Glycosyltransferase/glycogen phosphorylase"/>
    <property type="match status" value="1"/>
</dbReference>
<protein>
    <submittedName>
        <fullName evidence="1">Uncharacterized protein</fullName>
    </submittedName>
</protein>